<dbReference type="InterPro" id="IPR016192">
    <property type="entry name" value="APOBEC/CMP_deaminase_Zn-bd"/>
</dbReference>
<evidence type="ECO:0000256" key="4">
    <source>
        <dbReference type="ARBA" id="ARBA00022833"/>
    </source>
</evidence>
<comment type="caution">
    <text evidence="6">The sequence shown here is derived from an EMBL/GenBank/DDBJ whole genome shotgun (WGS) entry which is preliminary data.</text>
</comment>
<dbReference type="Gene3D" id="3.40.140.10">
    <property type="entry name" value="Cytidine Deaminase, domain 2"/>
    <property type="match status" value="1"/>
</dbReference>
<evidence type="ECO:0000256" key="2">
    <source>
        <dbReference type="ARBA" id="ARBA00022723"/>
    </source>
</evidence>
<keyword evidence="2" id="KW-0479">Metal-binding</keyword>
<dbReference type="AlphaFoldDB" id="A0A9E4ZEK1"/>
<evidence type="ECO:0000313" key="7">
    <source>
        <dbReference type="Proteomes" id="UP001056766"/>
    </source>
</evidence>
<dbReference type="FunFam" id="3.40.140.10:FF:000011">
    <property type="entry name" value="tRNA-specific adenosine deaminase"/>
    <property type="match status" value="1"/>
</dbReference>
<evidence type="ECO:0000259" key="5">
    <source>
        <dbReference type="PROSITE" id="PS51747"/>
    </source>
</evidence>
<organism evidence="6 7">
    <name type="scientific">Methanococcoides seepicolus</name>
    <dbReference type="NCBI Taxonomy" id="2828780"/>
    <lineage>
        <taxon>Archaea</taxon>
        <taxon>Methanobacteriati</taxon>
        <taxon>Methanobacteriota</taxon>
        <taxon>Stenosarchaea group</taxon>
        <taxon>Methanomicrobia</taxon>
        <taxon>Methanosarcinales</taxon>
        <taxon>Methanosarcinaceae</taxon>
        <taxon>Methanococcoides</taxon>
    </lineage>
</organism>
<dbReference type="GO" id="GO:0008270">
    <property type="term" value="F:zinc ion binding"/>
    <property type="evidence" value="ECO:0007669"/>
    <property type="project" value="InterPro"/>
</dbReference>
<evidence type="ECO:0000313" key="6">
    <source>
        <dbReference type="EMBL" id="MCM1986207.1"/>
    </source>
</evidence>
<evidence type="ECO:0000256" key="3">
    <source>
        <dbReference type="ARBA" id="ARBA00022801"/>
    </source>
</evidence>
<gene>
    <name evidence="6" type="ORF">KDK67_04170</name>
</gene>
<sequence>MSEDPMGNFMDVAVKEALKGMRNNEGGPFGAVIVKDGKIISKGHNEVLGTNDPSAHAEIVAIRKASAALGDFDLSGCELYATTMPCPMCLSAIIWARIGKLYYCTSTEDVASIGFDDGDIYAMLREGVDPSVLKEVNLECEDCHELLSEWSKKTDKRMY</sequence>
<dbReference type="SUPFAM" id="SSF53927">
    <property type="entry name" value="Cytidine deaminase-like"/>
    <property type="match status" value="1"/>
</dbReference>
<keyword evidence="7" id="KW-1185">Reference proteome</keyword>
<dbReference type="PANTHER" id="PTHR11079">
    <property type="entry name" value="CYTOSINE DEAMINASE FAMILY MEMBER"/>
    <property type="match status" value="1"/>
</dbReference>
<dbReference type="GO" id="GO:0006152">
    <property type="term" value="P:purine nucleoside catabolic process"/>
    <property type="evidence" value="ECO:0007669"/>
    <property type="project" value="TreeGrafter"/>
</dbReference>
<dbReference type="CDD" id="cd01285">
    <property type="entry name" value="nucleoside_deaminase"/>
    <property type="match status" value="1"/>
</dbReference>
<dbReference type="InterPro" id="IPR002125">
    <property type="entry name" value="CMP_dCMP_dom"/>
</dbReference>
<keyword evidence="3" id="KW-0378">Hydrolase</keyword>
<proteinExistence type="inferred from homology"/>
<feature type="domain" description="CMP/dCMP-type deaminase" evidence="5">
    <location>
        <begin position="4"/>
        <end position="131"/>
    </location>
</feature>
<dbReference type="Pfam" id="PF00383">
    <property type="entry name" value="dCMP_cyt_deam_1"/>
    <property type="match status" value="1"/>
</dbReference>
<keyword evidence="4" id="KW-0862">Zinc</keyword>
<dbReference type="GO" id="GO:0047974">
    <property type="term" value="F:guanosine deaminase activity"/>
    <property type="evidence" value="ECO:0007669"/>
    <property type="project" value="TreeGrafter"/>
</dbReference>
<reference evidence="6" key="2">
    <citation type="submission" date="2021-04" db="EMBL/GenBank/DDBJ databases">
        <authorList>
            <person name="Dong X."/>
        </authorList>
    </citation>
    <scope>NUCLEOTIDE SEQUENCE</scope>
    <source>
        <strain evidence="6">LLY</strain>
    </source>
</reference>
<dbReference type="PROSITE" id="PS00903">
    <property type="entry name" value="CYT_DCMP_DEAMINASES_1"/>
    <property type="match status" value="1"/>
</dbReference>
<protein>
    <submittedName>
        <fullName evidence="6">Nucleoside deaminase</fullName>
    </submittedName>
</protein>
<dbReference type="RefSeq" id="WP_250867571.1">
    <property type="nucleotide sequence ID" value="NZ_JAGSOI010000010.1"/>
</dbReference>
<reference evidence="6" key="1">
    <citation type="journal article" date="2021" name="mSystems">
        <title>Bacteria and Archaea Synergistically Convert Glycine Betaine to Biogenic Methane in the Formosa Cold Seep of the South China Sea.</title>
        <authorList>
            <person name="Li L."/>
            <person name="Zhang W."/>
            <person name="Zhang S."/>
            <person name="Song L."/>
            <person name="Sun Q."/>
            <person name="Zhang H."/>
            <person name="Xiang H."/>
            <person name="Dong X."/>
        </authorList>
    </citation>
    <scope>NUCLEOTIDE SEQUENCE</scope>
    <source>
        <strain evidence="6">LLY</strain>
    </source>
</reference>
<accession>A0A9E4ZEK1</accession>
<dbReference type="PANTHER" id="PTHR11079:SF161">
    <property type="entry name" value="CMP_DCMP-TYPE DEAMINASE DOMAIN-CONTAINING PROTEIN"/>
    <property type="match status" value="1"/>
</dbReference>
<dbReference type="InterPro" id="IPR016193">
    <property type="entry name" value="Cytidine_deaminase-like"/>
</dbReference>
<name>A0A9E4ZEK1_9EURY</name>
<comment type="similarity">
    <text evidence="1">Belongs to the cytidine and deoxycytidylate deaminase family.</text>
</comment>
<dbReference type="PROSITE" id="PS51747">
    <property type="entry name" value="CYT_DCMP_DEAMINASES_2"/>
    <property type="match status" value="1"/>
</dbReference>
<evidence type="ECO:0000256" key="1">
    <source>
        <dbReference type="ARBA" id="ARBA00006576"/>
    </source>
</evidence>
<dbReference type="EMBL" id="JAGSOI010000010">
    <property type="protein sequence ID" value="MCM1986207.1"/>
    <property type="molecule type" value="Genomic_DNA"/>
</dbReference>
<dbReference type="Proteomes" id="UP001056766">
    <property type="component" value="Unassembled WGS sequence"/>
</dbReference>